<reference evidence="3" key="1">
    <citation type="submission" date="2025-08" db="UniProtKB">
        <authorList>
            <consortium name="RefSeq"/>
        </authorList>
    </citation>
    <scope>IDENTIFICATION</scope>
    <source>
        <strain evidence="3">Airmid</strain>
    </source>
</reference>
<gene>
    <name evidence="3" type="primary">LOC113789338</name>
</gene>
<dbReference type="AlphaFoldDB" id="A0A6P6XRY6"/>
<evidence type="ECO:0000313" key="3">
    <source>
        <dbReference type="RefSeq" id="XP_027194659.1"/>
    </source>
</evidence>
<keyword evidence="2" id="KW-1185">Reference proteome</keyword>
<dbReference type="RefSeq" id="XP_027194659.1">
    <property type="nucleotide sequence ID" value="XM_027338858.1"/>
</dbReference>
<feature type="transmembrane region" description="Helical" evidence="1">
    <location>
        <begin position="133"/>
        <end position="156"/>
    </location>
</feature>
<dbReference type="GeneID" id="113789338"/>
<dbReference type="KEGG" id="dpte:113789338"/>
<organism evidence="2 3">
    <name type="scientific">Dermatophagoides pteronyssinus</name>
    <name type="common">European house dust mite</name>
    <dbReference type="NCBI Taxonomy" id="6956"/>
    <lineage>
        <taxon>Eukaryota</taxon>
        <taxon>Metazoa</taxon>
        <taxon>Ecdysozoa</taxon>
        <taxon>Arthropoda</taxon>
        <taxon>Chelicerata</taxon>
        <taxon>Arachnida</taxon>
        <taxon>Acari</taxon>
        <taxon>Acariformes</taxon>
        <taxon>Sarcoptiformes</taxon>
        <taxon>Astigmata</taxon>
        <taxon>Psoroptidia</taxon>
        <taxon>Analgoidea</taxon>
        <taxon>Pyroglyphidae</taxon>
        <taxon>Dermatophagoidinae</taxon>
        <taxon>Dermatophagoides</taxon>
    </lineage>
</organism>
<dbReference type="OrthoDB" id="6514319at2759"/>
<proteinExistence type="predicted"/>
<feature type="transmembrane region" description="Helical" evidence="1">
    <location>
        <begin position="168"/>
        <end position="188"/>
    </location>
</feature>
<keyword evidence="1" id="KW-1133">Transmembrane helix</keyword>
<keyword evidence="1" id="KW-0472">Membrane</keyword>
<name>A0A6P6XRY6_DERPT</name>
<keyword evidence="1" id="KW-0812">Transmembrane</keyword>
<sequence>MCKSFEDETNGCCEDPDDECIGQNGCCCCCYYCLTSECCWDYDDDNDNDDYDDNNGQQQQQQRRRRRRHHCIKCPPECLIKLWNCCNPIKCFTYSNMITICRSLYLLLYTLLIATSIFGLIWSNVYFNNFDHIFTGTILGGHLVTLSAGGLLLGLSGLYATIKHHRRLLYTHTIINWSLFILRFFTWLLSILHEYNFNQLLLYGLAPIELLLALLSTILLRDALIYY</sequence>
<dbReference type="Proteomes" id="UP000515146">
    <property type="component" value="Unplaced"/>
</dbReference>
<feature type="transmembrane region" description="Helical" evidence="1">
    <location>
        <begin position="104"/>
        <end position="127"/>
    </location>
</feature>
<dbReference type="InParanoid" id="A0A6P6XRY6"/>
<accession>A0A6P6XRY6</accession>
<feature type="transmembrane region" description="Helical" evidence="1">
    <location>
        <begin position="200"/>
        <end position="220"/>
    </location>
</feature>
<protein>
    <submittedName>
        <fullName evidence="3">Uncharacterized protein LOC113789338</fullName>
    </submittedName>
</protein>
<evidence type="ECO:0000256" key="1">
    <source>
        <dbReference type="SAM" id="Phobius"/>
    </source>
</evidence>
<evidence type="ECO:0000313" key="2">
    <source>
        <dbReference type="Proteomes" id="UP000515146"/>
    </source>
</evidence>
<dbReference type="OMA" id="RLLYTHT"/>